<dbReference type="InterPro" id="IPR023772">
    <property type="entry name" value="DNA-bd_HTH_TetR-type_CS"/>
</dbReference>
<reference evidence="5" key="1">
    <citation type="journal article" date="2019" name="Int. J. Syst. Evol. Microbiol.">
        <title>The Global Catalogue of Microorganisms (GCM) 10K type strain sequencing project: providing services to taxonomists for standard genome sequencing and annotation.</title>
        <authorList>
            <consortium name="The Broad Institute Genomics Platform"/>
            <consortium name="The Broad Institute Genome Sequencing Center for Infectious Disease"/>
            <person name="Wu L."/>
            <person name="Ma J."/>
        </authorList>
    </citation>
    <scope>NUCLEOTIDE SEQUENCE [LARGE SCALE GENOMIC DNA]</scope>
    <source>
        <strain evidence="5">CGMCC 1.16225</strain>
    </source>
</reference>
<keyword evidence="1 2" id="KW-0238">DNA-binding</keyword>
<protein>
    <submittedName>
        <fullName evidence="4">TetR/AcrR family transcriptional regulator</fullName>
    </submittedName>
</protein>
<feature type="domain" description="HTH tetR-type" evidence="3">
    <location>
        <begin position="1"/>
        <end position="54"/>
    </location>
</feature>
<evidence type="ECO:0000256" key="2">
    <source>
        <dbReference type="PROSITE-ProRule" id="PRU00335"/>
    </source>
</evidence>
<evidence type="ECO:0000256" key="1">
    <source>
        <dbReference type="ARBA" id="ARBA00023125"/>
    </source>
</evidence>
<name>A0ABW4UDU6_9HYPH</name>
<proteinExistence type="predicted"/>
<dbReference type="Proteomes" id="UP001597405">
    <property type="component" value="Unassembled WGS sequence"/>
</dbReference>
<dbReference type="EMBL" id="JBHUGZ010000012">
    <property type="protein sequence ID" value="MFD1984292.1"/>
    <property type="molecule type" value="Genomic_DNA"/>
</dbReference>
<gene>
    <name evidence="4" type="ORF">ACFSOZ_16730</name>
</gene>
<dbReference type="Pfam" id="PF00440">
    <property type="entry name" value="TetR_N"/>
    <property type="match status" value="1"/>
</dbReference>
<organism evidence="4 5">
    <name type="scientific">Mesorhizobium newzealandense</name>
    <dbReference type="NCBI Taxonomy" id="1300302"/>
    <lineage>
        <taxon>Bacteria</taxon>
        <taxon>Pseudomonadati</taxon>
        <taxon>Pseudomonadota</taxon>
        <taxon>Alphaproteobacteria</taxon>
        <taxon>Hyphomicrobiales</taxon>
        <taxon>Phyllobacteriaceae</taxon>
        <taxon>Mesorhizobium</taxon>
    </lineage>
</organism>
<dbReference type="PANTHER" id="PTHR43479">
    <property type="entry name" value="ACREF/ENVCD OPERON REPRESSOR-RELATED"/>
    <property type="match status" value="1"/>
</dbReference>
<evidence type="ECO:0000313" key="5">
    <source>
        <dbReference type="Proteomes" id="UP001597405"/>
    </source>
</evidence>
<comment type="caution">
    <text evidence="4">The sequence shown here is derived from an EMBL/GenBank/DDBJ whole genome shotgun (WGS) entry which is preliminary data.</text>
</comment>
<dbReference type="PANTHER" id="PTHR43479:SF11">
    <property type="entry name" value="ACREF_ENVCD OPERON REPRESSOR-RELATED"/>
    <property type="match status" value="1"/>
</dbReference>
<evidence type="ECO:0000259" key="3">
    <source>
        <dbReference type="PROSITE" id="PS50977"/>
    </source>
</evidence>
<dbReference type="SUPFAM" id="SSF46689">
    <property type="entry name" value="Homeodomain-like"/>
    <property type="match status" value="1"/>
</dbReference>
<dbReference type="PROSITE" id="PS50977">
    <property type="entry name" value="HTH_TETR_2"/>
    <property type="match status" value="1"/>
</dbReference>
<dbReference type="Pfam" id="PF21306">
    <property type="entry name" value="TetR_C_40"/>
    <property type="match status" value="1"/>
</dbReference>
<dbReference type="InterPro" id="IPR050624">
    <property type="entry name" value="HTH-type_Tx_Regulator"/>
</dbReference>
<dbReference type="PROSITE" id="PS01081">
    <property type="entry name" value="HTH_TETR_1"/>
    <property type="match status" value="1"/>
</dbReference>
<sequence>MQAGYTVISQKGIDSATMQEIADLADVGAGTVYSYFKSKDDLAVSVMERVMHNLALRIEEVTNTFADPAQVYAFGIRTVIDHATGDMRWKQLLNRPEVIADAMFRCMGPFAIRDLENATQAGRFKVVDARLTWQMASYAIVGVSLAITKEHLPPSLIDETVVRLLCMTGIGEAEAKDLASRPRPALPPEKSRL</sequence>
<dbReference type="Gene3D" id="1.10.357.10">
    <property type="entry name" value="Tetracycline Repressor, domain 2"/>
    <property type="match status" value="1"/>
</dbReference>
<dbReference type="RefSeq" id="WP_206073794.1">
    <property type="nucleotide sequence ID" value="NZ_JBHUGZ010000012.1"/>
</dbReference>
<keyword evidence="5" id="KW-1185">Reference proteome</keyword>
<dbReference type="InterPro" id="IPR001647">
    <property type="entry name" value="HTH_TetR"/>
</dbReference>
<dbReference type="InterPro" id="IPR049513">
    <property type="entry name" value="TetR_C_40"/>
</dbReference>
<evidence type="ECO:0000313" key="4">
    <source>
        <dbReference type="EMBL" id="MFD1984292.1"/>
    </source>
</evidence>
<dbReference type="InterPro" id="IPR009057">
    <property type="entry name" value="Homeodomain-like_sf"/>
</dbReference>
<accession>A0ABW4UDU6</accession>
<feature type="DNA-binding region" description="H-T-H motif" evidence="2">
    <location>
        <begin position="17"/>
        <end position="36"/>
    </location>
</feature>